<feature type="signal peptide" evidence="2">
    <location>
        <begin position="1"/>
        <end position="25"/>
    </location>
</feature>
<accession>A0ABS2BMZ2</accession>
<evidence type="ECO:0000313" key="4">
    <source>
        <dbReference type="Proteomes" id="UP000809431"/>
    </source>
</evidence>
<sequence>MLPSIRRTAGLLLMLGALVSTGAHANSPNPGAPGSWRVLGTTHASLGQDHDTIVVQGPYDNFRRLKFRVSDAPLNMQHMTVTYDNGGRDNIEVRQAIAQGGESRIIDLRGAGKRSVRRVDFWYDTRGKGHGKADVTLFGMK</sequence>
<dbReference type="Proteomes" id="UP000809431">
    <property type="component" value="Unassembled WGS sequence"/>
</dbReference>
<dbReference type="RefSeq" id="WP_203539207.1">
    <property type="nucleotide sequence ID" value="NZ_JAESND010000007.1"/>
</dbReference>
<reference evidence="3 4" key="1">
    <citation type="submission" date="2021-01" db="EMBL/GenBank/DDBJ databases">
        <title>Draft Genome Sequence and Polyhydroxyalkanoate Biosynthetic Potential of Jeongeupia naejangsanensis Type Strain DSM 24253.</title>
        <authorList>
            <person name="Turrini P."/>
            <person name="Artuso I."/>
            <person name="Lugli G.A."/>
            <person name="Frangipani E."/>
            <person name="Ventura M."/>
            <person name="Visca P."/>
        </authorList>
    </citation>
    <scope>NUCLEOTIDE SEQUENCE [LARGE SCALE GENOMIC DNA]</scope>
    <source>
        <strain evidence="3 4">DSM 24253</strain>
    </source>
</reference>
<dbReference type="Pfam" id="PF10807">
    <property type="entry name" value="DUF2541"/>
    <property type="match status" value="1"/>
</dbReference>
<gene>
    <name evidence="3" type="ORF">JMJ54_14180</name>
</gene>
<dbReference type="EMBL" id="JAESND010000007">
    <property type="protein sequence ID" value="MBM3116979.1"/>
    <property type="molecule type" value="Genomic_DNA"/>
</dbReference>
<feature type="chain" id="PRO_5045166366" description="DUF2541 family protein" evidence="2">
    <location>
        <begin position="26"/>
        <end position="141"/>
    </location>
</feature>
<evidence type="ECO:0000256" key="1">
    <source>
        <dbReference type="ARBA" id="ARBA00022729"/>
    </source>
</evidence>
<comment type="caution">
    <text evidence="3">The sequence shown here is derived from an EMBL/GenBank/DDBJ whole genome shotgun (WGS) entry which is preliminary data.</text>
</comment>
<proteinExistence type="predicted"/>
<keyword evidence="1 2" id="KW-0732">Signal</keyword>
<name>A0ABS2BMZ2_9NEIS</name>
<keyword evidence="4" id="KW-1185">Reference proteome</keyword>
<evidence type="ECO:0000313" key="3">
    <source>
        <dbReference type="EMBL" id="MBM3116979.1"/>
    </source>
</evidence>
<dbReference type="InterPro" id="IPR020240">
    <property type="entry name" value="UPF0412_YaaI"/>
</dbReference>
<evidence type="ECO:0000256" key="2">
    <source>
        <dbReference type="SAM" id="SignalP"/>
    </source>
</evidence>
<protein>
    <recommendedName>
        <fullName evidence="5">DUF2541 family protein</fullName>
    </recommendedName>
</protein>
<evidence type="ECO:0008006" key="5">
    <source>
        <dbReference type="Google" id="ProtNLM"/>
    </source>
</evidence>
<organism evidence="3 4">
    <name type="scientific">Jeongeupia naejangsanensis</name>
    <dbReference type="NCBI Taxonomy" id="613195"/>
    <lineage>
        <taxon>Bacteria</taxon>
        <taxon>Pseudomonadati</taxon>
        <taxon>Pseudomonadota</taxon>
        <taxon>Betaproteobacteria</taxon>
        <taxon>Neisseriales</taxon>
        <taxon>Chitinibacteraceae</taxon>
        <taxon>Jeongeupia</taxon>
    </lineage>
</organism>